<keyword evidence="1" id="KW-0732">Signal</keyword>
<organism evidence="2 3">
    <name type="scientific">Candidatus Alistipes intestinigallinarum</name>
    <dbReference type="NCBI Taxonomy" id="2838440"/>
    <lineage>
        <taxon>Bacteria</taxon>
        <taxon>Pseudomonadati</taxon>
        <taxon>Bacteroidota</taxon>
        <taxon>Bacteroidia</taxon>
        <taxon>Bacteroidales</taxon>
        <taxon>Rikenellaceae</taxon>
        <taxon>Alistipes</taxon>
    </lineage>
</organism>
<dbReference type="AlphaFoldDB" id="A0A9D2CBE9"/>
<feature type="signal peptide" evidence="1">
    <location>
        <begin position="1"/>
        <end position="23"/>
    </location>
</feature>
<accession>A0A9D2CBE9</accession>
<reference evidence="2" key="1">
    <citation type="journal article" date="2021" name="PeerJ">
        <title>Extensive microbial diversity within the chicken gut microbiome revealed by metagenomics and culture.</title>
        <authorList>
            <person name="Gilroy R."/>
            <person name="Ravi A."/>
            <person name="Getino M."/>
            <person name="Pursley I."/>
            <person name="Horton D.L."/>
            <person name="Alikhan N.F."/>
            <person name="Baker D."/>
            <person name="Gharbi K."/>
            <person name="Hall N."/>
            <person name="Watson M."/>
            <person name="Adriaenssens E.M."/>
            <person name="Foster-Nyarko E."/>
            <person name="Jarju S."/>
            <person name="Secka A."/>
            <person name="Antonio M."/>
            <person name="Oren A."/>
            <person name="Chaudhuri R.R."/>
            <person name="La Ragione R."/>
            <person name="Hildebrand F."/>
            <person name="Pallen M.J."/>
        </authorList>
    </citation>
    <scope>NUCLEOTIDE SEQUENCE</scope>
    <source>
        <strain evidence="2">5134</strain>
    </source>
</reference>
<dbReference type="Gene3D" id="2.40.160.10">
    <property type="entry name" value="Porin"/>
    <property type="match status" value="1"/>
</dbReference>
<feature type="chain" id="PRO_5039060233" evidence="1">
    <location>
        <begin position="24"/>
        <end position="428"/>
    </location>
</feature>
<comment type="caution">
    <text evidence="2">The sequence shown here is derived from an EMBL/GenBank/DDBJ whole genome shotgun (WGS) entry which is preliminary data.</text>
</comment>
<evidence type="ECO:0000313" key="3">
    <source>
        <dbReference type="Proteomes" id="UP000886844"/>
    </source>
</evidence>
<dbReference type="EMBL" id="DXDA01000021">
    <property type="protein sequence ID" value="HIY68282.1"/>
    <property type="molecule type" value="Genomic_DNA"/>
</dbReference>
<dbReference type="InterPro" id="IPR010870">
    <property type="entry name" value="Porin_O/P"/>
</dbReference>
<dbReference type="PROSITE" id="PS51257">
    <property type="entry name" value="PROKAR_LIPOPROTEIN"/>
    <property type="match status" value="1"/>
</dbReference>
<dbReference type="Pfam" id="PF07396">
    <property type="entry name" value="Porin_O_P"/>
    <property type="match status" value="1"/>
</dbReference>
<gene>
    <name evidence="2" type="ORF">H9828_02550</name>
</gene>
<sequence length="428" mass="48301">MKKHRLLLLAAILGGCIPNVASAQQTQKQFGKTPETSLIEPDSTGELLAQLRNMPNIEVGKGISFRPKSNWFELTLRFRMQNLLALSFDDRFTLTKTDARVKRLRLRFDGYVYSPKLVYSIQLGFTGYDAELLPNGNMNIVRDAIVYYVPSPKWNIGFGQTKIKANRARINSSSALQFVDRSIVNSEFNLDRDFGFFGEYNLDRQQGFDLAFKGSVTLGEGRNWGSTNNGGLAYTGRLELYPLGHFSAKGDVIEGDFAGEERLKILLAGAYAYNHKASRLSGQRGDVMPDNATRNIGSYFVDLILKYRGWAFYTDFMGRTCADPRFGTASTDFVYTGCGLNLQTSYLFDKKWEIALRNSTLFPDREIHPLTGYRQRNQTTIGITRYIIGHSLKVQADCSYHCYDRVAAPAGKRPGDGWEFRFQVELGL</sequence>
<evidence type="ECO:0000256" key="1">
    <source>
        <dbReference type="SAM" id="SignalP"/>
    </source>
</evidence>
<name>A0A9D2CBE9_9BACT</name>
<proteinExistence type="predicted"/>
<protein>
    <submittedName>
        <fullName evidence="2">OprO/OprP family phosphate-selective porin</fullName>
    </submittedName>
</protein>
<dbReference type="InterPro" id="IPR023614">
    <property type="entry name" value="Porin_dom_sf"/>
</dbReference>
<evidence type="ECO:0000313" key="2">
    <source>
        <dbReference type="EMBL" id="HIY68282.1"/>
    </source>
</evidence>
<dbReference type="Proteomes" id="UP000886844">
    <property type="component" value="Unassembled WGS sequence"/>
</dbReference>
<reference evidence="2" key="2">
    <citation type="submission" date="2021-04" db="EMBL/GenBank/DDBJ databases">
        <authorList>
            <person name="Gilroy R."/>
        </authorList>
    </citation>
    <scope>NUCLEOTIDE SEQUENCE</scope>
    <source>
        <strain evidence="2">5134</strain>
    </source>
</reference>